<proteinExistence type="predicted"/>
<evidence type="ECO:0008006" key="4">
    <source>
        <dbReference type="Google" id="ProtNLM"/>
    </source>
</evidence>
<comment type="caution">
    <text evidence="2">The sequence shown here is derived from an EMBL/GenBank/DDBJ whole genome shotgun (WGS) entry which is preliminary data.</text>
</comment>
<dbReference type="EMBL" id="BOMG01000044">
    <property type="protein sequence ID" value="GID55121.1"/>
    <property type="molecule type" value="Genomic_DNA"/>
</dbReference>
<reference evidence="2 3" key="1">
    <citation type="submission" date="2021-01" db="EMBL/GenBank/DDBJ databases">
        <title>Whole genome shotgun sequence of Actinoplanes couchii NBRC 106145.</title>
        <authorList>
            <person name="Komaki H."/>
            <person name="Tamura T."/>
        </authorList>
    </citation>
    <scope>NUCLEOTIDE SEQUENCE [LARGE SCALE GENOMIC DNA]</scope>
    <source>
        <strain evidence="2 3">NBRC 106145</strain>
    </source>
</reference>
<gene>
    <name evidence="2" type="ORF">Aco03nite_035250</name>
</gene>
<sequence length="188" mass="19726">MPTRLAVIGAVAVLFALTGCSADEEKKAAIVEPVPSASIVVEPAAAAGGACILWDWDLIEQTIGFRFDVAAADQLDDTSSCVVQKLGEPWPDLSLSVVETTKANAEVFMAERMPAKAVKLKGLGRAGYRTYVQPAGEHGISTEIGWLSEAKQVQTLRLTFPKGTPAAQVKTSDAGLLNLAKALSTTNG</sequence>
<keyword evidence="1" id="KW-0732">Signal</keyword>
<name>A0ABQ3X9D8_9ACTN</name>
<dbReference type="Proteomes" id="UP000612282">
    <property type="component" value="Unassembled WGS sequence"/>
</dbReference>
<protein>
    <recommendedName>
        <fullName evidence="4">Ribosome association toxin RatA</fullName>
    </recommendedName>
</protein>
<dbReference type="RefSeq" id="WP_203796422.1">
    <property type="nucleotide sequence ID" value="NZ_BAAAQE010000029.1"/>
</dbReference>
<accession>A0ABQ3X9D8</accession>
<organism evidence="2 3">
    <name type="scientific">Actinoplanes couchii</name>
    <dbReference type="NCBI Taxonomy" id="403638"/>
    <lineage>
        <taxon>Bacteria</taxon>
        <taxon>Bacillati</taxon>
        <taxon>Actinomycetota</taxon>
        <taxon>Actinomycetes</taxon>
        <taxon>Micromonosporales</taxon>
        <taxon>Micromonosporaceae</taxon>
        <taxon>Actinoplanes</taxon>
    </lineage>
</organism>
<dbReference type="PROSITE" id="PS51257">
    <property type="entry name" value="PROKAR_LIPOPROTEIN"/>
    <property type="match status" value="1"/>
</dbReference>
<evidence type="ECO:0000313" key="3">
    <source>
        <dbReference type="Proteomes" id="UP000612282"/>
    </source>
</evidence>
<evidence type="ECO:0000256" key="1">
    <source>
        <dbReference type="SAM" id="SignalP"/>
    </source>
</evidence>
<feature type="signal peptide" evidence="1">
    <location>
        <begin position="1"/>
        <end position="22"/>
    </location>
</feature>
<feature type="chain" id="PRO_5045709242" description="Ribosome association toxin RatA" evidence="1">
    <location>
        <begin position="23"/>
        <end position="188"/>
    </location>
</feature>
<keyword evidence="3" id="KW-1185">Reference proteome</keyword>
<evidence type="ECO:0000313" key="2">
    <source>
        <dbReference type="EMBL" id="GID55121.1"/>
    </source>
</evidence>